<evidence type="ECO:0000256" key="10">
    <source>
        <dbReference type="RuleBase" id="RU004181"/>
    </source>
</evidence>
<sequence length="220" mass="25082">MKLKYVFGTILLLLIADQALKFYVKTHMHLYDETMIFRPWFRLYFIENEGMAYGATFGQGSWAKLALTLFRLGAVIFGTFYLIRIVREKYHPGFIFCAALIYAGAAGNLIDSLFYGLIFTNSPRDGVLSQAFTGHGYAGFLHGSVVDMLYFPIINNKILPSWIPFWGGKPFTFFQPIFNIADACISVGVISILVFQHKFFKRHRQEGKAAPKVDDMQTTR</sequence>
<dbReference type="PANTHER" id="PTHR33695">
    <property type="entry name" value="LIPOPROTEIN SIGNAL PEPTIDASE"/>
    <property type="match status" value="1"/>
</dbReference>
<feature type="active site" evidence="9">
    <location>
        <position position="147"/>
    </location>
</feature>
<evidence type="ECO:0000256" key="4">
    <source>
        <dbReference type="ARBA" id="ARBA00022692"/>
    </source>
</evidence>
<dbReference type="EMBL" id="SODV01000001">
    <property type="protein sequence ID" value="TDW99354.1"/>
    <property type="molecule type" value="Genomic_DNA"/>
</dbReference>
<dbReference type="Proteomes" id="UP000294498">
    <property type="component" value="Unassembled WGS sequence"/>
</dbReference>
<dbReference type="GO" id="GO:0005886">
    <property type="term" value="C:plasma membrane"/>
    <property type="evidence" value="ECO:0007669"/>
    <property type="project" value="UniProtKB-SubCell"/>
</dbReference>
<comment type="caution">
    <text evidence="11">The sequence shown here is derived from an EMBL/GenBank/DDBJ whole genome shotgun (WGS) entry which is preliminary data.</text>
</comment>
<feature type="transmembrane region" description="Helical" evidence="9">
    <location>
        <begin position="95"/>
        <end position="118"/>
    </location>
</feature>
<comment type="subcellular location">
    <subcellularLocation>
        <location evidence="9">Cell membrane</location>
        <topology evidence="9">Multi-pass membrane protein</topology>
    </subcellularLocation>
</comment>
<evidence type="ECO:0000256" key="3">
    <source>
        <dbReference type="ARBA" id="ARBA00022670"/>
    </source>
</evidence>
<evidence type="ECO:0000313" key="11">
    <source>
        <dbReference type="EMBL" id="TDW99354.1"/>
    </source>
</evidence>
<dbReference type="NCBIfam" id="NF011369">
    <property type="entry name" value="PRK14788.1"/>
    <property type="match status" value="1"/>
</dbReference>
<dbReference type="EC" id="3.4.23.36" evidence="9"/>
<accession>A0A4R8DPL2</accession>
<keyword evidence="5 9" id="KW-0064">Aspartyl protease</keyword>
<evidence type="ECO:0000256" key="2">
    <source>
        <dbReference type="ARBA" id="ARBA00022475"/>
    </source>
</evidence>
<comment type="catalytic activity">
    <reaction evidence="9">
        <text>Release of signal peptides from bacterial membrane prolipoproteins. Hydrolyzes -Xaa-Yaa-Zaa-|-(S,diacylglyceryl)Cys-, in which Xaa is hydrophobic (preferably Leu), and Yaa (Ala or Ser) and Zaa (Gly or Ala) have small, neutral side chains.</text>
        <dbReference type="EC" id="3.4.23.36"/>
    </reaction>
</comment>
<name>A0A4R8DPL2_9BACT</name>
<evidence type="ECO:0000256" key="9">
    <source>
        <dbReference type="HAMAP-Rule" id="MF_00161"/>
    </source>
</evidence>
<dbReference type="PANTHER" id="PTHR33695:SF1">
    <property type="entry name" value="LIPOPROTEIN SIGNAL PEPTIDASE"/>
    <property type="match status" value="1"/>
</dbReference>
<comment type="pathway">
    <text evidence="9">Protein modification; lipoprotein biosynthesis (signal peptide cleavage).</text>
</comment>
<evidence type="ECO:0000256" key="7">
    <source>
        <dbReference type="ARBA" id="ARBA00022989"/>
    </source>
</evidence>
<organism evidence="11 12">
    <name type="scientific">Dinghuibacter silviterrae</name>
    <dbReference type="NCBI Taxonomy" id="1539049"/>
    <lineage>
        <taxon>Bacteria</taxon>
        <taxon>Pseudomonadati</taxon>
        <taxon>Bacteroidota</taxon>
        <taxon>Chitinophagia</taxon>
        <taxon>Chitinophagales</taxon>
        <taxon>Chitinophagaceae</taxon>
        <taxon>Dinghuibacter</taxon>
    </lineage>
</organism>
<gene>
    <name evidence="9" type="primary">lspA</name>
    <name evidence="11" type="ORF">EDB95_0363</name>
</gene>
<feature type="transmembrane region" description="Helical" evidence="9">
    <location>
        <begin position="173"/>
        <end position="195"/>
    </location>
</feature>
<dbReference type="OrthoDB" id="9810259at2"/>
<keyword evidence="12" id="KW-1185">Reference proteome</keyword>
<keyword evidence="6 9" id="KW-0378">Hydrolase</keyword>
<evidence type="ECO:0000256" key="6">
    <source>
        <dbReference type="ARBA" id="ARBA00022801"/>
    </source>
</evidence>
<keyword evidence="4 9" id="KW-0812">Transmembrane</keyword>
<keyword evidence="2 9" id="KW-1003">Cell membrane</keyword>
<evidence type="ECO:0000256" key="1">
    <source>
        <dbReference type="ARBA" id="ARBA00006139"/>
    </source>
</evidence>
<feature type="active site" evidence="9">
    <location>
        <position position="182"/>
    </location>
</feature>
<comment type="similarity">
    <text evidence="1 9 10">Belongs to the peptidase A8 family.</text>
</comment>
<evidence type="ECO:0000256" key="5">
    <source>
        <dbReference type="ARBA" id="ARBA00022750"/>
    </source>
</evidence>
<keyword evidence="8 9" id="KW-0472">Membrane</keyword>
<feature type="transmembrane region" description="Helical" evidence="9">
    <location>
        <begin position="62"/>
        <end position="83"/>
    </location>
</feature>
<keyword evidence="7 9" id="KW-1133">Transmembrane helix</keyword>
<dbReference type="RefSeq" id="WP_133989978.1">
    <property type="nucleotide sequence ID" value="NZ_SODV01000001.1"/>
</dbReference>
<comment type="caution">
    <text evidence="9">Lacks conserved residue(s) required for the propagation of feature annotation.</text>
</comment>
<proteinExistence type="inferred from homology"/>
<protein>
    <recommendedName>
        <fullName evidence="9">Lipoprotein signal peptidase</fullName>
        <ecNumber evidence="9">3.4.23.36</ecNumber>
    </recommendedName>
    <alternativeName>
        <fullName evidence="9">Prolipoprotein signal peptidase</fullName>
    </alternativeName>
    <alternativeName>
        <fullName evidence="9">Signal peptidase II</fullName>
        <shortName evidence="9">SPase II</shortName>
    </alternativeName>
</protein>
<dbReference type="PRINTS" id="PR00781">
    <property type="entry name" value="LIPOSIGPTASE"/>
</dbReference>
<evidence type="ECO:0000256" key="8">
    <source>
        <dbReference type="ARBA" id="ARBA00023136"/>
    </source>
</evidence>
<dbReference type="AlphaFoldDB" id="A0A4R8DPL2"/>
<comment type="function">
    <text evidence="9">This protein specifically catalyzes the removal of signal peptides from prolipoproteins.</text>
</comment>
<dbReference type="GO" id="GO:0006508">
    <property type="term" value="P:proteolysis"/>
    <property type="evidence" value="ECO:0007669"/>
    <property type="project" value="UniProtKB-KW"/>
</dbReference>
<dbReference type="InterPro" id="IPR001872">
    <property type="entry name" value="Peptidase_A8"/>
</dbReference>
<dbReference type="HAMAP" id="MF_00161">
    <property type="entry name" value="LspA"/>
    <property type="match status" value="1"/>
</dbReference>
<dbReference type="UniPathway" id="UPA00665"/>
<dbReference type="Pfam" id="PF01252">
    <property type="entry name" value="Peptidase_A8"/>
    <property type="match status" value="1"/>
</dbReference>
<dbReference type="GO" id="GO:0004190">
    <property type="term" value="F:aspartic-type endopeptidase activity"/>
    <property type="evidence" value="ECO:0007669"/>
    <property type="project" value="UniProtKB-UniRule"/>
</dbReference>
<reference evidence="11 12" key="1">
    <citation type="submission" date="2019-03" db="EMBL/GenBank/DDBJ databases">
        <title>Genomic Encyclopedia of Type Strains, Phase IV (KMG-IV): sequencing the most valuable type-strain genomes for metagenomic binning, comparative biology and taxonomic classification.</title>
        <authorList>
            <person name="Goeker M."/>
        </authorList>
    </citation>
    <scope>NUCLEOTIDE SEQUENCE [LARGE SCALE GENOMIC DNA]</scope>
    <source>
        <strain evidence="11 12">DSM 100059</strain>
    </source>
</reference>
<evidence type="ECO:0000313" key="12">
    <source>
        <dbReference type="Proteomes" id="UP000294498"/>
    </source>
</evidence>
<keyword evidence="3 9" id="KW-0645">Protease</keyword>